<dbReference type="GO" id="GO:0015074">
    <property type="term" value="P:DNA integration"/>
    <property type="evidence" value="ECO:0007669"/>
    <property type="project" value="UniProtKB-KW"/>
</dbReference>
<keyword evidence="8" id="KW-1179">Viral genome integration</keyword>
<comment type="similarity">
    <text evidence="1">Belongs to the 'phage' integrase family.</text>
</comment>
<dbReference type="InterPro" id="IPR004107">
    <property type="entry name" value="Integrase_SAM-like_N"/>
</dbReference>
<dbReference type="GO" id="GO:0003677">
    <property type="term" value="F:DNA binding"/>
    <property type="evidence" value="ECO:0007669"/>
    <property type="project" value="UniProtKB-UniRule"/>
</dbReference>
<keyword evidence="5" id="KW-0229">DNA integration</keyword>
<evidence type="ECO:0000256" key="5">
    <source>
        <dbReference type="ARBA" id="ARBA00022908"/>
    </source>
</evidence>
<dbReference type="GO" id="GO:0016740">
    <property type="term" value="F:transferase activity"/>
    <property type="evidence" value="ECO:0007669"/>
    <property type="project" value="UniProtKB-KW"/>
</dbReference>
<evidence type="ECO:0000256" key="1">
    <source>
        <dbReference type="ARBA" id="ARBA00008857"/>
    </source>
</evidence>
<dbReference type="SUPFAM" id="SSF47823">
    <property type="entry name" value="lambda integrase-like, N-terminal domain"/>
    <property type="match status" value="1"/>
</dbReference>
<dbReference type="InterPro" id="IPR050090">
    <property type="entry name" value="Tyrosine_recombinase_XerCD"/>
</dbReference>
<dbReference type="KEGG" id="vg:26796334"/>
<name>A0A0F6WF30_9CAUD</name>
<evidence type="ECO:0000259" key="10">
    <source>
        <dbReference type="PROSITE" id="PS51898"/>
    </source>
</evidence>
<dbReference type="Gene3D" id="1.10.443.10">
    <property type="entry name" value="Intergrase catalytic core"/>
    <property type="match status" value="1"/>
</dbReference>
<evidence type="ECO:0000256" key="7">
    <source>
        <dbReference type="ARBA" id="ARBA00023172"/>
    </source>
</evidence>
<dbReference type="GO" id="GO:0075713">
    <property type="term" value="P:establishment of integrated proviral latency"/>
    <property type="evidence" value="ECO:0007669"/>
    <property type="project" value="UniProtKB-KW"/>
</dbReference>
<dbReference type="InterPro" id="IPR002104">
    <property type="entry name" value="Integrase_catalytic"/>
</dbReference>
<keyword evidence="7" id="KW-0233">DNA recombination</keyword>
<gene>
    <name evidence="12" type="primary">51</name>
    <name evidence="12" type="ORF">SEA_MINDY_51</name>
</gene>
<dbReference type="GO" id="GO:0006310">
    <property type="term" value="P:DNA recombination"/>
    <property type="evidence" value="ECO:0007669"/>
    <property type="project" value="UniProtKB-KW"/>
</dbReference>
<evidence type="ECO:0000313" key="12">
    <source>
        <dbReference type="EMBL" id="AKF15081.1"/>
    </source>
</evidence>
<keyword evidence="4" id="KW-0378">Hydrolase</keyword>
<sequence>MTDDLLAELKDSWLMELRAARKSAETIRAYGGSVEGYLNFCVEGELAPLEKASLLAWVNSMASLQPATVHLRLTAVKQFMRWVADEEGVNVDGLLVVRPPKLDQKVVKHLSDRAVQALVATCAGNTFRDRRDKALIVLFTETGIRAAEMLALDVEDVSLVDCQLTVRRGKGAKGRRVKYSPMCAATIDKYLRARRRAGHGSEGPLWIGLGGRLSYTGMKSSLKRRADDAGVPGFHPHRLRHTSAVRWLKAGGSEAGLMAQAGWQSRRQIDRYIKSAAEELASDEFDRLNLSVE</sequence>
<proteinExistence type="inferred from homology"/>
<dbReference type="PROSITE" id="PS51898">
    <property type="entry name" value="TYR_RECOMBINASE"/>
    <property type="match status" value="1"/>
</dbReference>
<evidence type="ECO:0000256" key="9">
    <source>
        <dbReference type="PROSITE-ProRule" id="PRU01248"/>
    </source>
</evidence>
<organism evidence="12 13">
    <name type="scientific">Mycobacterium phage Mindy</name>
    <dbReference type="NCBI Taxonomy" id="1647311"/>
    <lineage>
        <taxon>Viruses</taxon>
        <taxon>Duplodnaviria</taxon>
        <taxon>Heunggongvirae</taxon>
        <taxon>Uroviricota</taxon>
        <taxon>Caudoviricetes</taxon>
        <taxon>Kostyavirus</taxon>
        <taxon>Kostyavirus toto</taxon>
    </lineage>
</organism>
<dbReference type="Pfam" id="PF00589">
    <property type="entry name" value="Phage_integrase"/>
    <property type="match status" value="1"/>
</dbReference>
<dbReference type="RefSeq" id="YP_009225338.1">
    <property type="nucleotide sequence ID" value="NC_029093.1"/>
</dbReference>
<dbReference type="InterPro" id="IPR044068">
    <property type="entry name" value="CB"/>
</dbReference>
<dbReference type="InterPro" id="IPR011010">
    <property type="entry name" value="DNA_brk_join_enz"/>
</dbReference>
<dbReference type="PANTHER" id="PTHR30349:SF81">
    <property type="entry name" value="TYROSINE RECOMBINASE XERC"/>
    <property type="match status" value="1"/>
</dbReference>
<keyword evidence="8" id="KW-1160">Virus entry into host cell</keyword>
<dbReference type="GeneID" id="26796334"/>
<evidence type="ECO:0000256" key="2">
    <source>
        <dbReference type="ARBA" id="ARBA00016082"/>
    </source>
</evidence>
<keyword evidence="3" id="KW-0808">Transferase</keyword>
<evidence type="ECO:0000256" key="6">
    <source>
        <dbReference type="ARBA" id="ARBA00023125"/>
    </source>
</evidence>
<feature type="domain" description="Core-binding (CB)" evidence="11">
    <location>
        <begin position="4"/>
        <end position="84"/>
    </location>
</feature>
<dbReference type="InterPro" id="IPR013762">
    <property type="entry name" value="Integrase-like_cat_sf"/>
</dbReference>
<evidence type="ECO:0000256" key="8">
    <source>
        <dbReference type="ARBA" id="ARBA00023195"/>
    </source>
</evidence>
<keyword evidence="6 9" id="KW-0238">DNA-binding</keyword>
<dbReference type="CDD" id="cd00397">
    <property type="entry name" value="DNA_BRE_C"/>
    <property type="match status" value="1"/>
</dbReference>
<protein>
    <recommendedName>
        <fullName evidence="2">Integrase</fullName>
    </recommendedName>
</protein>
<dbReference type="SUPFAM" id="SSF56349">
    <property type="entry name" value="DNA breaking-rejoining enzymes"/>
    <property type="match status" value="1"/>
</dbReference>
<evidence type="ECO:0000256" key="3">
    <source>
        <dbReference type="ARBA" id="ARBA00022679"/>
    </source>
</evidence>
<reference evidence="12 13" key="1">
    <citation type="journal article" date="2015" name="Genome Announc.">
        <title>Genome Sequence of Mycobacteriophage Mindy.</title>
        <authorList>
            <person name="Pope W.H."/>
            <person name="Bernstein N.I."/>
            <person name="Fasolas C.S."/>
            <person name="Mezghani N."/>
            <person name="Pressimone C.A."/>
            <person name="Selvakumar P."/>
            <person name="Stanton A.C."/>
            <person name="Lapin J.S."/>
            <person name="Prout A.K."/>
            <person name="Grubb S.R."/>
            <person name="Warner M.H."/>
            <person name="Bowman C.A."/>
            <person name="Russell D.A."/>
            <person name="Hatfull G.F."/>
        </authorList>
    </citation>
    <scope>NUCLEOTIDE SEQUENCE [LARGE SCALE GENOMIC DNA]</scope>
</reference>
<dbReference type="GO" id="GO:0016787">
    <property type="term" value="F:hydrolase activity"/>
    <property type="evidence" value="ECO:0007669"/>
    <property type="project" value="UniProtKB-KW"/>
</dbReference>
<dbReference type="GO" id="GO:0044826">
    <property type="term" value="P:viral genome integration into host DNA"/>
    <property type="evidence" value="ECO:0007669"/>
    <property type="project" value="UniProtKB-KW"/>
</dbReference>
<feature type="domain" description="Tyr recombinase" evidence="10">
    <location>
        <begin position="105"/>
        <end position="285"/>
    </location>
</feature>
<dbReference type="Pfam" id="PF02899">
    <property type="entry name" value="Phage_int_SAM_1"/>
    <property type="match status" value="1"/>
</dbReference>
<dbReference type="InterPro" id="IPR010998">
    <property type="entry name" value="Integrase_recombinase_N"/>
</dbReference>
<evidence type="ECO:0000259" key="11">
    <source>
        <dbReference type="PROSITE" id="PS51900"/>
    </source>
</evidence>
<dbReference type="PROSITE" id="PS51900">
    <property type="entry name" value="CB"/>
    <property type="match status" value="1"/>
</dbReference>
<dbReference type="EMBL" id="KR080204">
    <property type="protein sequence ID" value="AKF15081.1"/>
    <property type="molecule type" value="Genomic_DNA"/>
</dbReference>
<accession>A0A0F6WF30</accession>
<dbReference type="Gene3D" id="1.10.150.130">
    <property type="match status" value="1"/>
</dbReference>
<evidence type="ECO:0000256" key="4">
    <source>
        <dbReference type="ARBA" id="ARBA00022801"/>
    </source>
</evidence>
<dbReference type="PANTHER" id="PTHR30349">
    <property type="entry name" value="PHAGE INTEGRASE-RELATED"/>
    <property type="match status" value="1"/>
</dbReference>
<evidence type="ECO:0000313" key="13">
    <source>
        <dbReference type="Proteomes" id="UP000201946"/>
    </source>
</evidence>
<dbReference type="Proteomes" id="UP000201946">
    <property type="component" value="Segment"/>
</dbReference>